<sequence length="71" mass="7324">MGSPLCGRCHCPSWRTGVTAPWVAAPTGVVPAGANLLVVGGCPCRQPWPQPATPIGDLAVASHPCRWHGRG</sequence>
<reference evidence="1 2" key="1">
    <citation type="journal article" date="2014" name="Agronomy (Basel)">
        <title>A Draft Genome Sequence for Ensete ventricosum, the Drought-Tolerant Tree Against Hunger.</title>
        <authorList>
            <person name="Harrison J."/>
            <person name="Moore K.A."/>
            <person name="Paszkiewicz K."/>
            <person name="Jones T."/>
            <person name="Grant M."/>
            <person name="Ambacheew D."/>
            <person name="Muzemil S."/>
            <person name="Studholme D.J."/>
        </authorList>
    </citation>
    <scope>NUCLEOTIDE SEQUENCE [LARGE SCALE GENOMIC DNA]</scope>
</reference>
<accession>A0A426WVX1</accession>
<proteinExistence type="predicted"/>
<dbReference type="EMBL" id="AMZH03041247">
    <property type="protein sequence ID" value="RRT31341.1"/>
    <property type="molecule type" value="Genomic_DNA"/>
</dbReference>
<organism evidence="1 2">
    <name type="scientific">Ensete ventricosum</name>
    <name type="common">Abyssinian banana</name>
    <name type="synonym">Musa ensete</name>
    <dbReference type="NCBI Taxonomy" id="4639"/>
    <lineage>
        <taxon>Eukaryota</taxon>
        <taxon>Viridiplantae</taxon>
        <taxon>Streptophyta</taxon>
        <taxon>Embryophyta</taxon>
        <taxon>Tracheophyta</taxon>
        <taxon>Spermatophyta</taxon>
        <taxon>Magnoliopsida</taxon>
        <taxon>Liliopsida</taxon>
        <taxon>Zingiberales</taxon>
        <taxon>Musaceae</taxon>
        <taxon>Ensete</taxon>
    </lineage>
</organism>
<protein>
    <submittedName>
        <fullName evidence="1">Uncharacterized protein</fullName>
    </submittedName>
</protein>
<comment type="caution">
    <text evidence="1">The sequence shown here is derived from an EMBL/GenBank/DDBJ whole genome shotgun (WGS) entry which is preliminary data.</text>
</comment>
<evidence type="ECO:0000313" key="2">
    <source>
        <dbReference type="Proteomes" id="UP000287651"/>
    </source>
</evidence>
<dbReference type="Proteomes" id="UP000287651">
    <property type="component" value="Unassembled WGS sequence"/>
</dbReference>
<evidence type="ECO:0000313" key="1">
    <source>
        <dbReference type="EMBL" id="RRT31341.1"/>
    </source>
</evidence>
<dbReference type="AlphaFoldDB" id="A0A426WVX1"/>
<name>A0A426WVX1_ENSVE</name>
<gene>
    <name evidence="1" type="ORF">B296_00055266</name>
</gene>